<dbReference type="InterPro" id="IPR013130">
    <property type="entry name" value="Fe3_Rdtase_TM_dom"/>
</dbReference>
<dbReference type="PROSITE" id="PS51384">
    <property type="entry name" value="FAD_FR"/>
    <property type="match status" value="1"/>
</dbReference>
<dbReference type="InterPro" id="IPR039261">
    <property type="entry name" value="FNR_nucleotide-bd"/>
</dbReference>
<feature type="transmembrane region" description="Helical" evidence="5">
    <location>
        <begin position="79"/>
        <end position="98"/>
    </location>
</feature>
<dbReference type="PANTHER" id="PTHR47354:SF5">
    <property type="entry name" value="PROTEIN RFBI"/>
    <property type="match status" value="1"/>
</dbReference>
<proteinExistence type="predicted"/>
<evidence type="ECO:0000256" key="1">
    <source>
        <dbReference type="ARBA" id="ARBA00004141"/>
    </source>
</evidence>
<dbReference type="Pfam" id="PF01794">
    <property type="entry name" value="Ferric_reduct"/>
    <property type="match status" value="1"/>
</dbReference>
<evidence type="ECO:0000313" key="8">
    <source>
        <dbReference type="Proteomes" id="UP000001508"/>
    </source>
</evidence>
<feature type="transmembrane region" description="Helical" evidence="5">
    <location>
        <begin position="176"/>
        <end position="195"/>
    </location>
</feature>
<dbReference type="PANTHER" id="PTHR47354">
    <property type="entry name" value="NADH OXIDOREDUCTASE HCR"/>
    <property type="match status" value="1"/>
</dbReference>
<evidence type="ECO:0000313" key="7">
    <source>
        <dbReference type="EMBL" id="ADH85928.1"/>
    </source>
</evidence>
<dbReference type="InterPro" id="IPR050415">
    <property type="entry name" value="MRET"/>
</dbReference>
<keyword evidence="4 5" id="KW-0472">Membrane</keyword>
<dbReference type="AlphaFoldDB" id="D6Z303"/>
<protein>
    <submittedName>
        <fullName evidence="7">Oxidoreductase FAD/NAD(P)-binding domain protein</fullName>
    </submittedName>
</protein>
<keyword evidence="2 5" id="KW-0812">Transmembrane</keyword>
<dbReference type="HOGENOM" id="CLU_003827_19_2_7"/>
<dbReference type="CDD" id="cd06198">
    <property type="entry name" value="FNR_like_3"/>
    <property type="match status" value="1"/>
</dbReference>
<dbReference type="InterPro" id="IPR017938">
    <property type="entry name" value="Riboflavin_synthase-like_b-brl"/>
</dbReference>
<dbReference type="RefSeq" id="WP_013163457.1">
    <property type="nucleotide sequence ID" value="NC_014216.1"/>
</dbReference>
<dbReference type="Pfam" id="PF00175">
    <property type="entry name" value="NAD_binding_1"/>
    <property type="match status" value="1"/>
</dbReference>
<dbReference type="EMBL" id="CP001940">
    <property type="protein sequence ID" value="ADH85928.1"/>
    <property type="molecule type" value="Genomic_DNA"/>
</dbReference>
<dbReference type="KEGG" id="dak:DaAHT2_1231"/>
<dbReference type="InterPro" id="IPR001433">
    <property type="entry name" value="OxRdtase_FAD/NAD-bd"/>
</dbReference>
<dbReference type="InterPro" id="IPR001709">
    <property type="entry name" value="Flavoprot_Pyr_Nucl_cyt_Rdtase"/>
</dbReference>
<dbReference type="FunCoup" id="D6Z303">
    <property type="interactions" value="120"/>
</dbReference>
<accession>D6Z303</accession>
<feature type="domain" description="FAD-binding FR-type" evidence="6">
    <location>
        <begin position="201"/>
        <end position="302"/>
    </location>
</feature>
<feature type="transmembrane region" description="Helical" evidence="5">
    <location>
        <begin position="110"/>
        <end position="129"/>
    </location>
</feature>
<dbReference type="PRINTS" id="PR00371">
    <property type="entry name" value="FPNCR"/>
</dbReference>
<evidence type="ECO:0000256" key="5">
    <source>
        <dbReference type="SAM" id="Phobius"/>
    </source>
</evidence>
<name>D6Z303_DESAT</name>
<comment type="subcellular location">
    <subcellularLocation>
        <location evidence="1">Membrane</location>
        <topology evidence="1">Multi-pass membrane protein</topology>
    </subcellularLocation>
</comment>
<evidence type="ECO:0000256" key="3">
    <source>
        <dbReference type="ARBA" id="ARBA00022989"/>
    </source>
</evidence>
<dbReference type="Gene3D" id="3.40.50.80">
    <property type="entry name" value="Nucleotide-binding domain of ferredoxin-NADP reductase (FNR) module"/>
    <property type="match status" value="1"/>
</dbReference>
<evidence type="ECO:0000259" key="6">
    <source>
        <dbReference type="PROSITE" id="PS51384"/>
    </source>
</evidence>
<dbReference type="SFLD" id="SFLDG01168">
    <property type="entry name" value="Ferric_reductase_subgroup_(FRE"/>
    <property type="match status" value="1"/>
</dbReference>
<keyword evidence="3 5" id="KW-1133">Transmembrane helix</keyword>
<dbReference type="GO" id="GO:0016020">
    <property type="term" value="C:membrane"/>
    <property type="evidence" value="ECO:0007669"/>
    <property type="project" value="UniProtKB-SubCell"/>
</dbReference>
<dbReference type="SUPFAM" id="SSF63380">
    <property type="entry name" value="Riboflavin synthase domain-like"/>
    <property type="match status" value="1"/>
</dbReference>
<organism evidence="7 8">
    <name type="scientific">Desulfurivibrio alkaliphilus (strain DSM 19089 / UNIQEM U267 / AHT2)</name>
    <dbReference type="NCBI Taxonomy" id="589865"/>
    <lineage>
        <taxon>Bacteria</taxon>
        <taxon>Pseudomonadati</taxon>
        <taxon>Thermodesulfobacteriota</taxon>
        <taxon>Desulfobulbia</taxon>
        <taxon>Desulfobulbales</taxon>
        <taxon>Desulfobulbaceae</taxon>
        <taxon>Desulfurivibrio</taxon>
    </lineage>
</organism>
<evidence type="ECO:0000256" key="2">
    <source>
        <dbReference type="ARBA" id="ARBA00022692"/>
    </source>
</evidence>
<dbReference type="STRING" id="589865.DaAHT2_1231"/>
<reference evidence="8" key="1">
    <citation type="submission" date="2010-02" db="EMBL/GenBank/DDBJ databases">
        <title>Complete sequence of Desulfurivibrio alkaliphilus AHT2.</title>
        <authorList>
            <consortium name="US DOE Joint Genome Institute"/>
            <person name="Pitluck S."/>
            <person name="Chertkov O."/>
            <person name="Detter J.C."/>
            <person name="Han C."/>
            <person name="Tapia R."/>
            <person name="Larimer F."/>
            <person name="Land M."/>
            <person name="Hauser L."/>
            <person name="Kyrpides N."/>
            <person name="Mikhailova N."/>
            <person name="Sorokin D.Y."/>
            <person name="Muyzer G."/>
            <person name="Woyke T."/>
        </authorList>
    </citation>
    <scope>NUCLEOTIDE SEQUENCE [LARGE SCALE GENOMIC DNA]</scope>
    <source>
        <strain evidence="8">DSM 19089 / UNIQEM U267 / AHT2</strain>
    </source>
</reference>
<dbReference type="OrthoDB" id="9786134at2"/>
<feature type="transmembrane region" description="Helical" evidence="5">
    <location>
        <begin position="150"/>
        <end position="170"/>
    </location>
</feature>
<feature type="transmembrane region" description="Helical" evidence="5">
    <location>
        <begin position="38"/>
        <end position="58"/>
    </location>
</feature>
<feature type="transmembrane region" description="Helical" evidence="5">
    <location>
        <begin position="7"/>
        <end position="26"/>
    </location>
</feature>
<dbReference type="Proteomes" id="UP000001508">
    <property type="component" value="Chromosome"/>
</dbReference>
<dbReference type="PRINTS" id="PR00410">
    <property type="entry name" value="PHEHYDRXLASE"/>
</dbReference>
<dbReference type="eggNOG" id="COG4097">
    <property type="taxonomic scope" value="Bacteria"/>
</dbReference>
<keyword evidence="8" id="KW-1185">Reference proteome</keyword>
<dbReference type="Gene3D" id="2.40.30.10">
    <property type="entry name" value="Translation factors"/>
    <property type="match status" value="1"/>
</dbReference>
<dbReference type="InParanoid" id="D6Z303"/>
<dbReference type="GO" id="GO:0016491">
    <property type="term" value="F:oxidoreductase activity"/>
    <property type="evidence" value="ECO:0007669"/>
    <property type="project" value="InterPro"/>
</dbReference>
<sequence>MRYLRSTFWIGLYFIVAVAPLLAMLVDPPPGRGFWREFSVAIGFAGLSMMGLQFFITGRFKILTAPYGIDVVYHFHRNISLVAFAFILLHAVVLLAASPELLHLLQPATAPWWMVVGVIGLLAFVVVILSSLFRQGLGLHYELWRLLHGYLSLAAVVLSVAHVVGVGYYTESPVKQGVWLVMVAAWGLALVYVRLCKSFVSWYRPYVVEEVRPEHGQSWTLRLRPEGHAGMAFKAGQFAWLTLEKLPFAIREHPFSFSSSAMQSGAVEMTIKELGDFTAGIGRVAPGTRAYLDGPYGSFVLDEREAPGFCFVAGGVGISPIMSMLRTMADRHDRRPVVLFYGSKNPASITFREELEELEKRLNLKVVHTLGDPPPDWTGERGRLSAELMARYLPENRMQLEYFICGPVPMQKAMQQVVARLGLLPEKIHSESFNFV</sequence>
<evidence type="ECO:0000256" key="4">
    <source>
        <dbReference type="ARBA" id="ARBA00023136"/>
    </source>
</evidence>
<dbReference type="SUPFAM" id="SSF52343">
    <property type="entry name" value="Ferredoxin reductase-like, C-terminal NADP-linked domain"/>
    <property type="match status" value="1"/>
</dbReference>
<dbReference type="SFLD" id="SFLDS00052">
    <property type="entry name" value="Ferric_Reductase_Domain"/>
    <property type="match status" value="1"/>
</dbReference>
<gene>
    <name evidence="7" type="ordered locus">DaAHT2_1231</name>
</gene>
<dbReference type="InterPro" id="IPR017927">
    <property type="entry name" value="FAD-bd_FR_type"/>
</dbReference>